<keyword evidence="1" id="KW-0255">Endonuclease</keyword>
<evidence type="ECO:0000313" key="1">
    <source>
        <dbReference type="EMBL" id="CUR52820.1"/>
    </source>
</evidence>
<sequence>MSEQPQNPSELQVSRNKEPIFRKFVYDKLNKVGYAVLEELVYSGAELAEISPVTAKRYLDKMCSSMGKCVSRTNEFGITLIKYK</sequence>
<dbReference type="Proteomes" id="UP000196239">
    <property type="component" value="Chromosome 1"/>
</dbReference>
<reference evidence="2" key="1">
    <citation type="submission" date="2015-10" db="EMBL/GenBank/DDBJ databases">
        <authorList>
            <person name="Lehtovirta-Morley L.E."/>
            <person name="Vieille C."/>
        </authorList>
    </citation>
    <scope>NUCLEOTIDE SEQUENCE [LARGE SCALE GENOMIC DNA]</scope>
</reference>
<organism evidence="1 2">
    <name type="scientific">Nitrosotalea devaniterrae</name>
    <dbReference type="NCBI Taxonomy" id="1078905"/>
    <lineage>
        <taxon>Archaea</taxon>
        <taxon>Nitrososphaerota</taxon>
        <taxon>Nitrososphaeria</taxon>
        <taxon>Nitrosotaleales</taxon>
        <taxon>Nitrosotaleaceae</taxon>
        <taxon>Nitrosotalea</taxon>
    </lineage>
</organism>
<dbReference type="EMBL" id="LN890280">
    <property type="protein sequence ID" value="CUR52820.1"/>
    <property type="molecule type" value="Genomic_DNA"/>
</dbReference>
<gene>
    <name evidence="1" type="ORF">NDEV_2058</name>
</gene>
<evidence type="ECO:0000313" key="2">
    <source>
        <dbReference type="Proteomes" id="UP000196239"/>
    </source>
</evidence>
<name>A0A128A644_9ARCH</name>
<dbReference type="GO" id="GO:0004519">
    <property type="term" value="F:endonuclease activity"/>
    <property type="evidence" value="ECO:0007669"/>
    <property type="project" value="UniProtKB-KW"/>
</dbReference>
<proteinExistence type="predicted"/>
<keyword evidence="2" id="KW-1185">Reference proteome</keyword>
<dbReference type="AlphaFoldDB" id="A0A128A644"/>
<dbReference type="KEGG" id="ndv:NDEV_2058"/>
<keyword evidence="1" id="KW-0540">Nuclease</keyword>
<accession>A0A128A644</accession>
<keyword evidence="1" id="KW-0378">Hydrolase</keyword>
<protein>
    <submittedName>
        <fullName evidence="1">HNH endonuclease</fullName>
    </submittedName>
</protein>